<organism evidence="2 3">
    <name type="scientific">Alteromonas mediterranea</name>
    <dbReference type="NCBI Taxonomy" id="314275"/>
    <lineage>
        <taxon>Bacteria</taxon>
        <taxon>Pseudomonadati</taxon>
        <taxon>Pseudomonadota</taxon>
        <taxon>Gammaproteobacteria</taxon>
        <taxon>Alteromonadales</taxon>
        <taxon>Alteromonadaceae</taxon>
        <taxon>Alteromonas/Salinimonas group</taxon>
        <taxon>Alteromonas</taxon>
    </lineage>
</organism>
<reference evidence="2 3" key="1">
    <citation type="submission" date="2016-11" db="EMBL/GenBank/DDBJ databases">
        <title>Networking in microbes: conjugative elements and plasmids in the genus Alteromonas.</title>
        <authorList>
            <person name="Lopez-Perez M."/>
            <person name="Ramon-Marco N."/>
            <person name="Rodriguez-Valera F."/>
        </authorList>
    </citation>
    <scope>NUCLEOTIDE SEQUENCE [LARGE SCALE GENOMIC DNA]</scope>
    <source>
        <strain evidence="2 3">CP48</strain>
        <plasmid evidence="3">pamcp48-600</plasmid>
    </source>
</reference>
<geneLocation type="plasmid" evidence="3">
    <name>pamcp48-600</name>
</geneLocation>
<keyword evidence="2" id="KW-0614">Plasmid</keyword>
<dbReference type="AlphaFoldDB" id="A0AAC9JE90"/>
<keyword evidence="1" id="KW-0732">Signal</keyword>
<name>A0AAC9JE90_9ALTE</name>
<dbReference type="RefSeq" id="WP_071960735.1">
    <property type="nucleotide sequence ID" value="NZ_CP018025.1"/>
</dbReference>
<evidence type="ECO:0000313" key="3">
    <source>
        <dbReference type="Proteomes" id="UP000182101"/>
    </source>
</evidence>
<evidence type="ECO:0000256" key="1">
    <source>
        <dbReference type="SAM" id="SignalP"/>
    </source>
</evidence>
<proteinExistence type="predicted"/>
<evidence type="ECO:0000313" key="2">
    <source>
        <dbReference type="EMBL" id="APD92125.1"/>
    </source>
</evidence>
<protein>
    <recommendedName>
        <fullName evidence="4">PEP-CTERM sorting domain-containing protein</fullName>
    </recommendedName>
</protein>
<gene>
    <name evidence="2" type="ORF">BM524_19585</name>
</gene>
<feature type="signal peptide" evidence="1">
    <location>
        <begin position="1"/>
        <end position="20"/>
    </location>
</feature>
<accession>A0AAC9JE90</accession>
<dbReference type="EMBL" id="CP018025">
    <property type="protein sequence ID" value="APD92125.1"/>
    <property type="molecule type" value="Genomic_DNA"/>
</dbReference>
<feature type="chain" id="PRO_5042279647" description="PEP-CTERM sorting domain-containing protein" evidence="1">
    <location>
        <begin position="21"/>
        <end position="250"/>
    </location>
</feature>
<evidence type="ECO:0008006" key="4">
    <source>
        <dbReference type="Google" id="ProtNLM"/>
    </source>
</evidence>
<sequence>MFKRIVLTALLVVSSGASKAALVEWHPTFDTTGTSDVVTLGETVEAFNFSSDGTLYEEPRSQDAEINGITFLELTDTFDLDAGERSFLETDVTGATSGDVDYDMLLDTLDYGGGKDSVSFYAGDGYLVEGNAYLVQFWYADIREDLTGSRIMRVGDGNASDALLHNYGEGLGQYIIGTFVADSDSQYFEFQVETNFGNAHLNAYQLRDVTGESTFNLAEGRNLAEVPAPLLPSLACFILMLIRRGKRSLV</sequence>
<dbReference type="Proteomes" id="UP000182101">
    <property type="component" value="Plasmid pAMCP48-600"/>
</dbReference>